<evidence type="ECO:0000256" key="1">
    <source>
        <dbReference type="ARBA" id="ARBA00023122"/>
    </source>
</evidence>
<dbReference type="InterPro" id="IPR044729">
    <property type="entry name" value="CBS_bac"/>
</dbReference>
<dbReference type="InterPro" id="IPR000644">
    <property type="entry name" value="CBS_dom"/>
</dbReference>
<feature type="domain" description="CBS" evidence="3">
    <location>
        <begin position="11"/>
        <end position="70"/>
    </location>
</feature>
<evidence type="ECO:0000313" key="4">
    <source>
        <dbReference type="EMBL" id="GGA88050.1"/>
    </source>
</evidence>
<feature type="domain" description="CBS" evidence="3">
    <location>
        <begin position="78"/>
        <end position="133"/>
    </location>
</feature>
<dbReference type="EMBL" id="BMDX01000023">
    <property type="protein sequence ID" value="GGA88050.1"/>
    <property type="molecule type" value="Genomic_DNA"/>
</dbReference>
<evidence type="ECO:0000313" key="5">
    <source>
        <dbReference type="Proteomes" id="UP000619743"/>
    </source>
</evidence>
<dbReference type="InterPro" id="IPR046342">
    <property type="entry name" value="CBS_dom_sf"/>
</dbReference>
<dbReference type="CDD" id="cd04629">
    <property type="entry name" value="CBS_pair_bac"/>
    <property type="match status" value="1"/>
</dbReference>
<evidence type="ECO:0000256" key="2">
    <source>
        <dbReference type="PROSITE-ProRule" id="PRU00703"/>
    </source>
</evidence>
<organism evidence="4 5">
    <name type="scientific">Neiella marina</name>
    <dbReference type="NCBI Taxonomy" id="508461"/>
    <lineage>
        <taxon>Bacteria</taxon>
        <taxon>Pseudomonadati</taxon>
        <taxon>Pseudomonadota</taxon>
        <taxon>Gammaproteobacteria</taxon>
        <taxon>Alteromonadales</taxon>
        <taxon>Echinimonadaceae</taxon>
        <taxon>Neiella</taxon>
    </lineage>
</organism>
<dbReference type="Gene3D" id="3.10.580.10">
    <property type="entry name" value="CBS-domain"/>
    <property type="match status" value="1"/>
</dbReference>
<dbReference type="RefSeq" id="WP_229744792.1">
    <property type="nucleotide sequence ID" value="NZ_BMDX01000023.1"/>
</dbReference>
<dbReference type="PANTHER" id="PTHR43080:SF26">
    <property type="entry name" value="REGULATORY PROTEIN"/>
    <property type="match status" value="1"/>
</dbReference>
<dbReference type="PROSITE" id="PS51371">
    <property type="entry name" value="CBS"/>
    <property type="match status" value="2"/>
</dbReference>
<proteinExistence type="predicted"/>
<sequence length="137" mass="15188">MPHKHQVRDIMQKQYPHIEVGSPLTNTVDLLREFGITGTPVVNARHQLKGFVSEQDCIRMLISASYFCDTTLKVEDVMSHEPLSVTPEMGLVDLAQQMVKAKPKIYPVVEDDRVIGVVSRSDVMAALATALKSCVPV</sequence>
<gene>
    <name evidence="4" type="ORF">GCM10011369_32700</name>
</gene>
<keyword evidence="1 2" id="KW-0129">CBS domain</keyword>
<dbReference type="InterPro" id="IPR051257">
    <property type="entry name" value="Diverse_CBS-Domain"/>
</dbReference>
<dbReference type="Pfam" id="PF00571">
    <property type="entry name" value="CBS"/>
    <property type="match status" value="2"/>
</dbReference>
<comment type="caution">
    <text evidence="4">The sequence shown here is derived from an EMBL/GenBank/DDBJ whole genome shotgun (WGS) entry which is preliminary data.</text>
</comment>
<keyword evidence="5" id="KW-1185">Reference proteome</keyword>
<name>A0A8J2U9J1_9GAMM</name>
<evidence type="ECO:0000259" key="3">
    <source>
        <dbReference type="PROSITE" id="PS51371"/>
    </source>
</evidence>
<dbReference type="Proteomes" id="UP000619743">
    <property type="component" value="Unassembled WGS sequence"/>
</dbReference>
<accession>A0A8J2U9J1</accession>
<dbReference type="AlphaFoldDB" id="A0A8J2U9J1"/>
<protein>
    <submittedName>
        <fullName evidence="4">CBS domain-containing protein</fullName>
    </submittedName>
</protein>
<reference evidence="5" key="1">
    <citation type="journal article" date="2019" name="Int. J. Syst. Evol. Microbiol.">
        <title>The Global Catalogue of Microorganisms (GCM) 10K type strain sequencing project: providing services to taxonomists for standard genome sequencing and annotation.</title>
        <authorList>
            <consortium name="The Broad Institute Genomics Platform"/>
            <consortium name="The Broad Institute Genome Sequencing Center for Infectious Disease"/>
            <person name="Wu L."/>
            <person name="Ma J."/>
        </authorList>
    </citation>
    <scope>NUCLEOTIDE SEQUENCE [LARGE SCALE GENOMIC DNA]</scope>
    <source>
        <strain evidence="5">CGMCC 1.10130</strain>
    </source>
</reference>
<dbReference type="SMART" id="SM00116">
    <property type="entry name" value="CBS"/>
    <property type="match status" value="2"/>
</dbReference>
<dbReference type="PANTHER" id="PTHR43080">
    <property type="entry name" value="CBS DOMAIN-CONTAINING PROTEIN CBSX3, MITOCHONDRIAL"/>
    <property type="match status" value="1"/>
</dbReference>
<dbReference type="SUPFAM" id="SSF54631">
    <property type="entry name" value="CBS-domain pair"/>
    <property type="match status" value="1"/>
</dbReference>